<dbReference type="WBParaSite" id="JU765_v2.g9879.t1">
    <property type="protein sequence ID" value="JU765_v2.g9879.t1"/>
    <property type="gene ID" value="JU765_v2.g9879"/>
</dbReference>
<name>A0AC34RTI8_9BILA</name>
<evidence type="ECO:0000313" key="2">
    <source>
        <dbReference type="WBParaSite" id="JU765_v2.g9879.t1"/>
    </source>
</evidence>
<sequence length="481" mass="54038">MKGTPKDTFLPPKDTKDESKKLKFLLKTAGILSSVYAYYRQLLPKQAFVHKNLHGEEVPVFNDKHPAGKREQQAFTNLVDSIVRKELHELYFAACEHKTGKSVVECLRFEFRFKKSSMDVVFLDEIVFKIRTVCGMLGDFQKEVYPAVICTFNHRRYSIDPVAGYRVESYDEVTSKLESLPIALMPVTNGESAMTVEIRSKYFLNGVDAAAKDLKFNLEKRDAVQDSNSFELFSQNELTPNRRSDSLSGSHSHGRRSGNDDGNEDFIFSDTEEREKSPNVADSLFEFNAEVKNDGDANSLDDLLKSSEVHGSDDGKSICSSPVESEKARFESNYGLDEHHEASIQSLVEEELVDLPQRSIARKSPTPIGFLSPQRKSSIQSSAAGQFVESPQKSVAHKSPTPIGPLSPQRKLSIQSLAEETIETSEGNIARKRPTPSSPSSAQKKKRLEHFDVQDTNLLLENLNYVLCEHVRISEQLIYGF</sequence>
<protein>
    <submittedName>
        <fullName evidence="2">HORMA domain-containing protein</fullName>
    </submittedName>
</protein>
<evidence type="ECO:0000313" key="1">
    <source>
        <dbReference type="Proteomes" id="UP000887576"/>
    </source>
</evidence>
<reference evidence="2" key="1">
    <citation type="submission" date="2022-11" db="UniProtKB">
        <authorList>
            <consortium name="WormBaseParasite"/>
        </authorList>
    </citation>
    <scope>IDENTIFICATION</scope>
</reference>
<organism evidence="1 2">
    <name type="scientific">Panagrolaimus sp. JU765</name>
    <dbReference type="NCBI Taxonomy" id="591449"/>
    <lineage>
        <taxon>Eukaryota</taxon>
        <taxon>Metazoa</taxon>
        <taxon>Ecdysozoa</taxon>
        <taxon>Nematoda</taxon>
        <taxon>Chromadorea</taxon>
        <taxon>Rhabditida</taxon>
        <taxon>Tylenchina</taxon>
        <taxon>Panagrolaimomorpha</taxon>
        <taxon>Panagrolaimoidea</taxon>
        <taxon>Panagrolaimidae</taxon>
        <taxon>Panagrolaimus</taxon>
    </lineage>
</organism>
<dbReference type="Proteomes" id="UP000887576">
    <property type="component" value="Unplaced"/>
</dbReference>
<accession>A0AC34RTI8</accession>
<proteinExistence type="predicted"/>